<sequence>MAVKVQTELLCERLEEQSKFVPHKHKYEIVPATDKAHQQTQHYQQLQHQQALLQIQQHNHLTHQNVHNHNQLQHIQQQNFAQSRRRSRLSSIASYLSAVPDEKAAKRGVFHQILSTCAVLVLSAACGMPIGYSAVLLPQLSDVNSTTAEIAIDVEMGSWIASVHSLATPVGSLISGSLADFVGRRSTLLLSIIPLCLGWFTLALTQSFPVIIVGRLLCGFSTGLLGGPGQVYIAETAEPNLRSILIGAPYVSYSLGILIVYSLGSALHWRHVAWCACILPVCAALALFFIPETPAWLLRNNKHAKALKALTFLRGSEIIAHKEMNDMKERLNKERATTRTNENIFQLCTERCAMKPLLIVITFSLLQMLSGSFIVIFYAIDIIADFGADIDTKSAAIWTAAVRMLCSLVFCVILLFVRRRRILAISSIGSGLSCLVLSVYMYARMGMPKSGTDVLISAGCLFAYITFNTAIMVMPGIMIGELFPARIRGRTAGGVFAAMNVGLFGLTKIFPLVQSIIKMRGIFMVFAISSFMVTVFMGLFQPETKGRSLDQIEDYFNENNWLWFKRDKRYKQIALAEKTAKAALKAEMRA</sequence>
<evidence type="ECO:0000256" key="5">
    <source>
        <dbReference type="ARBA" id="ARBA00023136"/>
    </source>
</evidence>
<evidence type="ECO:0000256" key="1">
    <source>
        <dbReference type="ARBA" id="ARBA00004651"/>
    </source>
</evidence>
<feature type="transmembrane region" description="Helical" evidence="6">
    <location>
        <begin position="269"/>
        <end position="290"/>
    </location>
</feature>
<dbReference type="InterPro" id="IPR036259">
    <property type="entry name" value="MFS_trans_sf"/>
</dbReference>
<feature type="transmembrane region" description="Helical" evidence="6">
    <location>
        <begin position="210"/>
        <end position="232"/>
    </location>
</feature>
<feature type="transmembrane region" description="Helical" evidence="6">
    <location>
        <begin position="455"/>
        <end position="479"/>
    </location>
</feature>
<keyword evidence="4 6" id="KW-1133">Transmembrane helix</keyword>
<feature type="transmembrane region" description="Helical" evidence="6">
    <location>
        <begin position="395"/>
        <end position="417"/>
    </location>
</feature>
<evidence type="ECO:0000313" key="9">
    <source>
        <dbReference type="Proteomes" id="UP000606786"/>
    </source>
</evidence>
<feature type="domain" description="Major facilitator superfamily (MFS) profile" evidence="7">
    <location>
        <begin position="119"/>
        <end position="545"/>
    </location>
</feature>
<protein>
    <submittedName>
        <fullName evidence="8">(Mediterranean fruit fly) hypothetical protein</fullName>
    </submittedName>
</protein>
<dbReference type="Gene3D" id="1.20.1250.20">
    <property type="entry name" value="MFS general substrate transporter like domains"/>
    <property type="match status" value="1"/>
</dbReference>
<accession>A0A811VAS1</accession>
<dbReference type="EMBL" id="CAJHJT010000056">
    <property type="protein sequence ID" value="CAD7012071.1"/>
    <property type="molecule type" value="Genomic_DNA"/>
</dbReference>
<feature type="transmembrane region" description="Helical" evidence="6">
    <location>
        <begin position="422"/>
        <end position="443"/>
    </location>
</feature>
<dbReference type="InterPro" id="IPR050549">
    <property type="entry name" value="MFS_Trehalose_Transporter"/>
</dbReference>
<name>A0A811VAS1_CERCA</name>
<keyword evidence="2" id="KW-1003">Cell membrane</keyword>
<evidence type="ECO:0000256" key="6">
    <source>
        <dbReference type="SAM" id="Phobius"/>
    </source>
</evidence>
<dbReference type="PANTHER" id="PTHR48021:SF7">
    <property type="entry name" value="RH09188P"/>
    <property type="match status" value="1"/>
</dbReference>
<dbReference type="SUPFAM" id="SSF103473">
    <property type="entry name" value="MFS general substrate transporter"/>
    <property type="match status" value="1"/>
</dbReference>
<feature type="transmembrane region" description="Helical" evidence="6">
    <location>
        <begin position="113"/>
        <end position="136"/>
    </location>
</feature>
<keyword evidence="9" id="KW-1185">Reference proteome</keyword>
<dbReference type="GO" id="GO:0005886">
    <property type="term" value="C:plasma membrane"/>
    <property type="evidence" value="ECO:0007669"/>
    <property type="project" value="UniProtKB-SubCell"/>
</dbReference>
<dbReference type="InterPro" id="IPR005828">
    <property type="entry name" value="MFS_sugar_transport-like"/>
</dbReference>
<feature type="transmembrane region" description="Helical" evidence="6">
    <location>
        <begin position="491"/>
        <end position="510"/>
    </location>
</feature>
<evidence type="ECO:0000256" key="3">
    <source>
        <dbReference type="ARBA" id="ARBA00022692"/>
    </source>
</evidence>
<dbReference type="PROSITE" id="PS50850">
    <property type="entry name" value="MFS"/>
    <property type="match status" value="1"/>
</dbReference>
<feature type="transmembrane region" description="Helical" evidence="6">
    <location>
        <begin position="187"/>
        <end position="204"/>
    </location>
</feature>
<evidence type="ECO:0000259" key="7">
    <source>
        <dbReference type="PROSITE" id="PS50850"/>
    </source>
</evidence>
<feature type="transmembrane region" description="Helical" evidence="6">
    <location>
        <begin position="156"/>
        <end position="175"/>
    </location>
</feature>
<keyword evidence="5 6" id="KW-0472">Membrane</keyword>
<dbReference type="InterPro" id="IPR005829">
    <property type="entry name" value="Sugar_transporter_CS"/>
</dbReference>
<organism evidence="8 9">
    <name type="scientific">Ceratitis capitata</name>
    <name type="common">Mediterranean fruit fly</name>
    <name type="synonym">Tephritis capitata</name>
    <dbReference type="NCBI Taxonomy" id="7213"/>
    <lineage>
        <taxon>Eukaryota</taxon>
        <taxon>Metazoa</taxon>
        <taxon>Ecdysozoa</taxon>
        <taxon>Arthropoda</taxon>
        <taxon>Hexapoda</taxon>
        <taxon>Insecta</taxon>
        <taxon>Pterygota</taxon>
        <taxon>Neoptera</taxon>
        <taxon>Endopterygota</taxon>
        <taxon>Diptera</taxon>
        <taxon>Brachycera</taxon>
        <taxon>Muscomorpha</taxon>
        <taxon>Tephritoidea</taxon>
        <taxon>Tephritidae</taxon>
        <taxon>Ceratitis</taxon>
        <taxon>Ceratitis</taxon>
    </lineage>
</organism>
<evidence type="ECO:0000256" key="2">
    <source>
        <dbReference type="ARBA" id="ARBA00022475"/>
    </source>
</evidence>
<evidence type="ECO:0000256" key="4">
    <source>
        <dbReference type="ARBA" id="ARBA00022989"/>
    </source>
</evidence>
<dbReference type="CDD" id="cd17358">
    <property type="entry name" value="MFS_GLUT6_8_Class3_like"/>
    <property type="match status" value="1"/>
</dbReference>
<dbReference type="InterPro" id="IPR044775">
    <property type="entry name" value="MFS_ERD6/Tret1-like"/>
</dbReference>
<dbReference type="InterPro" id="IPR020846">
    <property type="entry name" value="MFS_dom"/>
</dbReference>
<proteinExistence type="predicted"/>
<dbReference type="GO" id="GO:0051119">
    <property type="term" value="F:sugar transmembrane transporter activity"/>
    <property type="evidence" value="ECO:0007669"/>
    <property type="project" value="InterPro"/>
</dbReference>
<dbReference type="PANTHER" id="PTHR48021">
    <property type="match status" value="1"/>
</dbReference>
<comment type="subcellular location">
    <subcellularLocation>
        <location evidence="1">Cell membrane</location>
        <topology evidence="1">Multi-pass membrane protein</topology>
    </subcellularLocation>
</comment>
<dbReference type="AlphaFoldDB" id="A0A811VAS1"/>
<gene>
    <name evidence="8" type="ORF">CCAP1982_LOCUS20171</name>
</gene>
<feature type="transmembrane region" description="Helical" evidence="6">
    <location>
        <begin position="522"/>
        <end position="540"/>
    </location>
</feature>
<reference evidence="8" key="1">
    <citation type="submission" date="2020-11" db="EMBL/GenBank/DDBJ databases">
        <authorList>
            <person name="Whitehead M."/>
        </authorList>
    </citation>
    <scope>NUCLEOTIDE SEQUENCE</scope>
    <source>
        <strain evidence="8">EGII</strain>
    </source>
</reference>
<dbReference type="Pfam" id="PF00083">
    <property type="entry name" value="Sugar_tr"/>
    <property type="match status" value="1"/>
</dbReference>
<dbReference type="OrthoDB" id="4142200at2759"/>
<dbReference type="Proteomes" id="UP000606786">
    <property type="component" value="Unassembled WGS sequence"/>
</dbReference>
<feature type="transmembrane region" description="Helical" evidence="6">
    <location>
        <begin position="244"/>
        <end position="263"/>
    </location>
</feature>
<dbReference type="FunFam" id="1.20.1250.20:FF:000249">
    <property type="entry name" value="facilitated trehalose transporter Tret1"/>
    <property type="match status" value="1"/>
</dbReference>
<comment type="caution">
    <text evidence="8">The sequence shown here is derived from an EMBL/GenBank/DDBJ whole genome shotgun (WGS) entry which is preliminary data.</text>
</comment>
<keyword evidence="3 6" id="KW-0812">Transmembrane</keyword>
<feature type="transmembrane region" description="Helical" evidence="6">
    <location>
        <begin position="357"/>
        <end position="380"/>
    </location>
</feature>
<evidence type="ECO:0000313" key="8">
    <source>
        <dbReference type="EMBL" id="CAD7012071.1"/>
    </source>
</evidence>
<dbReference type="PROSITE" id="PS00217">
    <property type="entry name" value="SUGAR_TRANSPORT_2"/>
    <property type="match status" value="1"/>
</dbReference>